<dbReference type="EMBL" id="BAAAZR010000028">
    <property type="protein sequence ID" value="GAA3829764.1"/>
    <property type="molecule type" value="Genomic_DNA"/>
</dbReference>
<dbReference type="Proteomes" id="UP001500888">
    <property type="component" value="Unassembled WGS sequence"/>
</dbReference>
<evidence type="ECO:0000313" key="1">
    <source>
        <dbReference type="EMBL" id="GAA3829764.1"/>
    </source>
</evidence>
<evidence type="ECO:0000313" key="2">
    <source>
        <dbReference type="Proteomes" id="UP001500888"/>
    </source>
</evidence>
<sequence length="69" mass="7273">MRTGSLLGVIDLTGSPESVALAREYVRRKLGADHPALDDVTILTSEVVTNATVHSNSRNGGRITVAIAE</sequence>
<evidence type="ECO:0008006" key="3">
    <source>
        <dbReference type="Google" id="ProtNLM"/>
    </source>
</evidence>
<accession>A0ABP7IYY9</accession>
<reference evidence="2" key="1">
    <citation type="journal article" date="2019" name="Int. J. Syst. Evol. Microbiol.">
        <title>The Global Catalogue of Microorganisms (GCM) 10K type strain sequencing project: providing services to taxonomists for standard genome sequencing and annotation.</title>
        <authorList>
            <consortium name="The Broad Institute Genomics Platform"/>
            <consortium name="The Broad Institute Genome Sequencing Center for Infectious Disease"/>
            <person name="Wu L."/>
            <person name="Ma J."/>
        </authorList>
    </citation>
    <scope>NUCLEOTIDE SEQUENCE [LARGE SCALE GENOMIC DNA]</scope>
    <source>
        <strain evidence="2">JCM 16908</strain>
    </source>
</reference>
<gene>
    <name evidence="1" type="ORF">GCM10022226_58270</name>
</gene>
<organism evidence="1 2">
    <name type="scientific">Sphaerisporangium flaviroseum</name>
    <dbReference type="NCBI Taxonomy" id="509199"/>
    <lineage>
        <taxon>Bacteria</taxon>
        <taxon>Bacillati</taxon>
        <taxon>Actinomycetota</taxon>
        <taxon>Actinomycetes</taxon>
        <taxon>Streptosporangiales</taxon>
        <taxon>Streptosporangiaceae</taxon>
        <taxon>Sphaerisporangium</taxon>
    </lineage>
</organism>
<dbReference type="Gene3D" id="3.30.565.10">
    <property type="entry name" value="Histidine kinase-like ATPase, C-terminal domain"/>
    <property type="match status" value="1"/>
</dbReference>
<name>A0ABP7IYY9_9ACTN</name>
<keyword evidence="2" id="KW-1185">Reference proteome</keyword>
<comment type="caution">
    <text evidence="1">The sequence shown here is derived from an EMBL/GenBank/DDBJ whole genome shotgun (WGS) entry which is preliminary data.</text>
</comment>
<dbReference type="InterPro" id="IPR036890">
    <property type="entry name" value="HATPase_C_sf"/>
</dbReference>
<protein>
    <recommendedName>
        <fullName evidence="3">ATP-binding protein</fullName>
    </recommendedName>
</protein>
<dbReference type="RefSeq" id="WP_344947162.1">
    <property type="nucleotide sequence ID" value="NZ_BAAAZR010000028.1"/>
</dbReference>
<proteinExistence type="predicted"/>